<name>A0A1R2AKS7_9CILI</name>
<organism evidence="2 3">
    <name type="scientific">Stentor coeruleus</name>
    <dbReference type="NCBI Taxonomy" id="5963"/>
    <lineage>
        <taxon>Eukaryota</taxon>
        <taxon>Sar</taxon>
        <taxon>Alveolata</taxon>
        <taxon>Ciliophora</taxon>
        <taxon>Postciliodesmatophora</taxon>
        <taxon>Heterotrichea</taxon>
        <taxon>Heterotrichida</taxon>
        <taxon>Stentoridae</taxon>
        <taxon>Stentor</taxon>
    </lineage>
</organism>
<dbReference type="Proteomes" id="UP000187209">
    <property type="component" value="Unassembled WGS sequence"/>
</dbReference>
<sequence length="439" mass="51626">MEQIDVIYKDKEYKIQTLYSFPNKKLEIPETITKVNLDLFIEFISPNYVRRSYSPHVLYDFMQLSLLSDSKLLEKITDGCILPILSKNSAIFFINQTLELKDSQHFQRLESFFAKLIQFLYSMLPYLNKNDLLKLPLLVLEDICSFSPEFITKDLIFAIKAAKKCQYFTKFLNIEENSGTSKEMFEFQISESFVQDYKLKSGKMFSIVSYILTDTQVKLNFVSENTFSKAKFKIFVNNFEKNDFSIDESAQKGTFFTEHFDFSGDFTVQIEVTEYSIYEVVLNHVVRNPMILEIEPLKGLSIDTMQRILKSQNLCVNSEDQVVDIVVRWNLESHPEKNLLELIKWSYVSTEKIVSVANKYKFLKDYLYFQQVFKREIFSRIQNMHILEEPRKSYRGINSKFQEPVEVMVKCLVNPSERRISFGKADSRRASLLNYSIKL</sequence>
<dbReference type="Pfam" id="PF07707">
    <property type="entry name" value="BACK"/>
    <property type="match status" value="1"/>
</dbReference>
<evidence type="ECO:0000313" key="2">
    <source>
        <dbReference type="EMBL" id="OMJ65106.1"/>
    </source>
</evidence>
<evidence type="ECO:0000259" key="1">
    <source>
        <dbReference type="Pfam" id="PF07707"/>
    </source>
</evidence>
<dbReference type="EMBL" id="MPUH01002456">
    <property type="protein sequence ID" value="OMJ65106.1"/>
    <property type="molecule type" value="Genomic_DNA"/>
</dbReference>
<feature type="domain" description="BACK" evidence="1">
    <location>
        <begin position="291"/>
        <end position="355"/>
    </location>
</feature>
<dbReference type="Gene3D" id="1.25.40.420">
    <property type="match status" value="1"/>
</dbReference>
<dbReference type="AlphaFoldDB" id="A0A1R2AKS7"/>
<dbReference type="InterPro" id="IPR011705">
    <property type="entry name" value="BACK"/>
</dbReference>
<keyword evidence="3" id="KW-1185">Reference proteome</keyword>
<proteinExistence type="predicted"/>
<evidence type="ECO:0000313" key="3">
    <source>
        <dbReference type="Proteomes" id="UP000187209"/>
    </source>
</evidence>
<accession>A0A1R2AKS7</accession>
<reference evidence="2 3" key="1">
    <citation type="submission" date="2016-11" db="EMBL/GenBank/DDBJ databases">
        <title>The macronuclear genome of Stentor coeruleus: a giant cell with tiny introns.</title>
        <authorList>
            <person name="Slabodnick M."/>
            <person name="Ruby J.G."/>
            <person name="Reiff S.B."/>
            <person name="Swart E.C."/>
            <person name="Gosai S."/>
            <person name="Prabakaran S."/>
            <person name="Witkowska E."/>
            <person name="Larue G.E."/>
            <person name="Fisher S."/>
            <person name="Freeman R.M."/>
            <person name="Gunawardena J."/>
            <person name="Chu W."/>
            <person name="Stover N.A."/>
            <person name="Gregory B.D."/>
            <person name="Nowacki M."/>
            <person name="Derisi J."/>
            <person name="Roy S.W."/>
            <person name="Marshall W.F."/>
            <person name="Sood P."/>
        </authorList>
    </citation>
    <scope>NUCLEOTIDE SEQUENCE [LARGE SCALE GENOMIC DNA]</scope>
    <source>
        <strain evidence="2">WM001</strain>
    </source>
</reference>
<protein>
    <recommendedName>
        <fullName evidence="1">BACK domain-containing protein</fullName>
    </recommendedName>
</protein>
<gene>
    <name evidence="2" type="ORF">SteCoe_39269</name>
</gene>
<comment type="caution">
    <text evidence="2">The sequence shown here is derived from an EMBL/GenBank/DDBJ whole genome shotgun (WGS) entry which is preliminary data.</text>
</comment>